<dbReference type="PROSITE" id="PS00165">
    <property type="entry name" value="DEHYDRATASE_SER_THR"/>
    <property type="match status" value="1"/>
</dbReference>
<dbReference type="GO" id="GO:0009097">
    <property type="term" value="P:isoleucine biosynthetic process"/>
    <property type="evidence" value="ECO:0007669"/>
    <property type="project" value="UniProtKB-UniRule"/>
</dbReference>
<dbReference type="InterPro" id="IPR005787">
    <property type="entry name" value="Thr_deHydtase_biosynth"/>
</dbReference>
<dbReference type="GO" id="GO:0004794">
    <property type="term" value="F:threonine deaminase activity"/>
    <property type="evidence" value="ECO:0007669"/>
    <property type="project" value="UniProtKB-UniRule"/>
</dbReference>
<feature type="domain" description="Tryptophan synthase beta chain-like PALP" evidence="13">
    <location>
        <begin position="24"/>
        <end position="310"/>
    </location>
</feature>
<dbReference type="InterPro" id="IPR000634">
    <property type="entry name" value="Ser/Thr_deHydtase_PyrdxlP-BS"/>
</dbReference>
<dbReference type="CDD" id="cd01562">
    <property type="entry name" value="Thr-dehyd"/>
    <property type="match status" value="1"/>
</dbReference>
<dbReference type="GO" id="GO:0006567">
    <property type="term" value="P:L-threonine catabolic process"/>
    <property type="evidence" value="ECO:0007669"/>
    <property type="project" value="TreeGrafter"/>
</dbReference>
<accession>A0A7R8WT56</accession>
<keyword evidence="5 12" id="KW-0028">Amino-acid biosynthesis</keyword>
<reference evidence="14" key="1">
    <citation type="submission" date="2020-11" db="EMBL/GenBank/DDBJ databases">
        <authorList>
            <person name="Tran Van P."/>
        </authorList>
    </citation>
    <scope>NUCLEOTIDE SEQUENCE</scope>
</reference>
<dbReference type="NCBIfam" id="TIGR01124">
    <property type="entry name" value="ilvA_2Cterm"/>
    <property type="match status" value="1"/>
</dbReference>
<evidence type="ECO:0000256" key="4">
    <source>
        <dbReference type="ARBA" id="ARBA00010869"/>
    </source>
</evidence>
<dbReference type="Gene3D" id="3.40.50.1100">
    <property type="match status" value="2"/>
</dbReference>
<evidence type="ECO:0000259" key="13">
    <source>
        <dbReference type="Pfam" id="PF00291"/>
    </source>
</evidence>
<comment type="pathway">
    <text evidence="3 12">Amino-acid biosynthesis; L-isoleucine biosynthesis; 2-oxobutanoate from L-threonine: step 1/1.</text>
</comment>
<gene>
    <name evidence="14" type="ORF">CTOB1V02_LOCUS14582</name>
</gene>
<dbReference type="GO" id="GO:0006565">
    <property type="term" value="P:L-serine catabolic process"/>
    <property type="evidence" value="ECO:0007669"/>
    <property type="project" value="TreeGrafter"/>
</dbReference>
<evidence type="ECO:0000256" key="12">
    <source>
        <dbReference type="RuleBase" id="RU362012"/>
    </source>
</evidence>
<keyword evidence="6 12" id="KW-0412">Isoleucine biosynthesis</keyword>
<keyword evidence="7" id="KW-0677">Repeat</keyword>
<name>A0A7R8WT56_9CRUS</name>
<dbReference type="OrthoDB" id="4418812at2759"/>
<evidence type="ECO:0000256" key="7">
    <source>
        <dbReference type="ARBA" id="ARBA00022737"/>
    </source>
</evidence>
<feature type="non-terminal residue" evidence="14">
    <location>
        <position position="312"/>
    </location>
</feature>
<organism evidence="14">
    <name type="scientific">Cyprideis torosa</name>
    <dbReference type="NCBI Taxonomy" id="163714"/>
    <lineage>
        <taxon>Eukaryota</taxon>
        <taxon>Metazoa</taxon>
        <taxon>Ecdysozoa</taxon>
        <taxon>Arthropoda</taxon>
        <taxon>Crustacea</taxon>
        <taxon>Oligostraca</taxon>
        <taxon>Ostracoda</taxon>
        <taxon>Podocopa</taxon>
        <taxon>Podocopida</taxon>
        <taxon>Cytherocopina</taxon>
        <taxon>Cytheroidea</taxon>
        <taxon>Cytherideidae</taxon>
        <taxon>Cyprideis</taxon>
    </lineage>
</organism>
<dbReference type="GO" id="GO:0003941">
    <property type="term" value="F:L-serine ammonia-lyase activity"/>
    <property type="evidence" value="ECO:0007669"/>
    <property type="project" value="UniProtKB-EC"/>
</dbReference>
<dbReference type="Pfam" id="PF00291">
    <property type="entry name" value="PALP"/>
    <property type="match status" value="1"/>
</dbReference>
<comment type="catalytic activity">
    <reaction evidence="11">
        <text>L-serine = pyruvate + NH4(+)</text>
        <dbReference type="Rhea" id="RHEA:19169"/>
        <dbReference type="ChEBI" id="CHEBI:15361"/>
        <dbReference type="ChEBI" id="CHEBI:28938"/>
        <dbReference type="ChEBI" id="CHEBI:33384"/>
        <dbReference type="EC" id="4.3.1.17"/>
    </reaction>
</comment>
<evidence type="ECO:0000256" key="5">
    <source>
        <dbReference type="ARBA" id="ARBA00022605"/>
    </source>
</evidence>
<evidence type="ECO:0000313" key="14">
    <source>
        <dbReference type="EMBL" id="CAD7236767.1"/>
    </source>
</evidence>
<dbReference type="EC" id="4.3.1.19" evidence="12"/>
<sequence length="312" mass="33630">MCVAMTQRYVEKILKARVYDVAVETPLDEAVMLSRRFGNTVLLKREDQQPVFSFKIRGAYNKIYHLTDEQKARGVVAASAGNHAQGVALAGRFLGIDTHIVMPTTTPEIKVSSVRNFGGNAILVGESYDEAYAHALALAESQGLTFVHPFDDPDVIAGQGTIGLELIRQRNGDMDAIFIPVGGGGLIAGVSSLIKEIYPHIKIIGVEPEDAPTLKAALDKGERVVLDEVGLFADGVAVKQIGEETFRVARETVDEVILVKTDEICAAIKDVFEDTRTMMEPAGALSVAGLKKYVAKYGVRNQTLVAITSGAN</sequence>
<comment type="cofactor">
    <cofactor evidence="2 12">
        <name>pyridoxal 5'-phosphate</name>
        <dbReference type="ChEBI" id="CHEBI:597326"/>
    </cofactor>
</comment>
<keyword evidence="9 12" id="KW-0456">Lyase</keyword>
<dbReference type="SUPFAM" id="SSF53686">
    <property type="entry name" value="Tryptophan synthase beta subunit-like PLP-dependent enzymes"/>
    <property type="match status" value="1"/>
</dbReference>
<comment type="catalytic activity">
    <reaction evidence="1 12">
        <text>L-threonine = 2-oxobutanoate + NH4(+)</text>
        <dbReference type="Rhea" id="RHEA:22108"/>
        <dbReference type="ChEBI" id="CHEBI:16763"/>
        <dbReference type="ChEBI" id="CHEBI:28938"/>
        <dbReference type="ChEBI" id="CHEBI:57926"/>
        <dbReference type="EC" id="4.3.1.19"/>
    </reaction>
</comment>
<evidence type="ECO:0000256" key="9">
    <source>
        <dbReference type="ARBA" id="ARBA00023239"/>
    </source>
</evidence>
<evidence type="ECO:0000256" key="2">
    <source>
        <dbReference type="ARBA" id="ARBA00001933"/>
    </source>
</evidence>
<evidence type="ECO:0000256" key="10">
    <source>
        <dbReference type="ARBA" id="ARBA00023304"/>
    </source>
</evidence>
<evidence type="ECO:0000256" key="3">
    <source>
        <dbReference type="ARBA" id="ARBA00004810"/>
    </source>
</evidence>
<keyword evidence="10 12" id="KW-0100">Branched-chain amino acid biosynthesis</keyword>
<proteinExistence type="inferred from homology"/>
<dbReference type="FunFam" id="3.40.50.1100:FF:000008">
    <property type="entry name" value="L-threonine dehydratase"/>
    <property type="match status" value="1"/>
</dbReference>
<dbReference type="UniPathway" id="UPA00047">
    <property type="reaction ID" value="UER00054"/>
</dbReference>
<dbReference type="InterPro" id="IPR036052">
    <property type="entry name" value="TrpB-like_PALP_sf"/>
</dbReference>
<dbReference type="InterPro" id="IPR001926">
    <property type="entry name" value="TrpB-like_PALP"/>
</dbReference>
<evidence type="ECO:0000256" key="1">
    <source>
        <dbReference type="ARBA" id="ARBA00001274"/>
    </source>
</evidence>
<dbReference type="GO" id="GO:0030170">
    <property type="term" value="F:pyridoxal phosphate binding"/>
    <property type="evidence" value="ECO:0007669"/>
    <property type="project" value="InterPro"/>
</dbReference>
<dbReference type="EMBL" id="OB681753">
    <property type="protein sequence ID" value="CAD7236767.1"/>
    <property type="molecule type" value="Genomic_DNA"/>
</dbReference>
<dbReference type="InterPro" id="IPR050147">
    <property type="entry name" value="Ser/Thr_Dehydratase"/>
</dbReference>
<protein>
    <recommendedName>
        <fullName evidence="12">Threonine dehydratase</fullName>
        <ecNumber evidence="12">4.3.1.19</ecNumber>
    </recommendedName>
    <alternativeName>
        <fullName evidence="12">Threonine deaminase</fullName>
    </alternativeName>
</protein>
<dbReference type="AlphaFoldDB" id="A0A7R8WT56"/>
<comment type="similarity">
    <text evidence="4 12">Belongs to the serine/threonine dehydratase family.</text>
</comment>
<dbReference type="PANTHER" id="PTHR48078:SF11">
    <property type="entry name" value="THREONINE DEHYDRATASE, MITOCHONDRIAL"/>
    <property type="match status" value="1"/>
</dbReference>
<evidence type="ECO:0000256" key="11">
    <source>
        <dbReference type="ARBA" id="ARBA00049406"/>
    </source>
</evidence>
<evidence type="ECO:0000256" key="6">
    <source>
        <dbReference type="ARBA" id="ARBA00022624"/>
    </source>
</evidence>
<dbReference type="PANTHER" id="PTHR48078">
    <property type="entry name" value="THREONINE DEHYDRATASE, MITOCHONDRIAL-RELATED"/>
    <property type="match status" value="1"/>
</dbReference>
<keyword evidence="8 12" id="KW-0663">Pyridoxal phosphate</keyword>
<evidence type="ECO:0000256" key="8">
    <source>
        <dbReference type="ARBA" id="ARBA00022898"/>
    </source>
</evidence>